<dbReference type="Pfam" id="PF00621">
    <property type="entry name" value="RhoGEF"/>
    <property type="match status" value="1"/>
</dbReference>
<evidence type="ECO:0000256" key="1">
    <source>
        <dbReference type="ARBA" id="ARBA00022443"/>
    </source>
</evidence>
<reference evidence="7 8" key="1">
    <citation type="submission" date="2016-08" db="EMBL/GenBank/DDBJ databases">
        <title>A Parts List for Fungal Cellulosomes Revealed by Comparative Genomics.</title>
        <authorList>
            <consortium name="DOE Joint Genome Institute"/>
            <person name="Haitjema C.H."/>
            <person name="Gilmore S.P."/>
            <person name="Henske J.K."/>
            <person name="Solomon K.V."/>
            <person name="De Groot R."/>
            <person name="Kuo A."/>
            <person name="Mondo S.J."/>
            <person name="Salamov A.A."/>
            <person name="Labutti K."/>
            <person name="Zhao Z."/>
            <person name="Chiniquy J."/>
            <person name="Barry K."/>
            <person name="Brewer H.M."/>
            <person name="Purvine S.O."/>
            <person name="Wright A.T."/>
            <person name="Boxma B."/>
            <person name="Van Alen T."/>
            <person name="Hackstein J.H."/>
            <person name="Baker S.E."/>
            <person name="Grigoriev I.V."/>
            <person name="O'Malley M.A."/>
        </authorList>
    </citation>
    <scope>NUCLEOTIDE SEQUENCE [LARGE SCALE GENOMIC DNA]</scope>
    <source>
        <strain evidence="7 8">G1</strain>
    </source>
</reference>
<dbReference type="Proteomes" id="UP000193920">
    <property type="component" value="Unassembled WGS sequence"/>
</dbReference>
<dbReference type="InterPro" id="IPR053086">
    <property type="entry name" value="RhoGEF_domain"/>
</dbReference>
<feature type="region of interest" description="Disordered" evidence="3">
    <location>
        <begin position="655"/>
        <end position="679"/>
    </location>
</feature>
<dbReference type="InterPro" id="IPR011993">
    <property type="entry name" value="PH-like_dom_sf"/>
</dbReference>
<feature type="region of interest" description="Disordered" evidence="3">
    <location>
        <begin position="74"/>
        <end position="123"/>
    </location>
</feature>
<gene>
    <name evidence="7" type="ORF">LY90DRAFT_703509</name>
</gene>
<dbReference type="SMART" id="SM00325">
    <property type="entry name" value="RhoGEF"/>
    <property type="match status" value="1"/>
</dbReference>
<evidence type="ECO:0008006" key="9">
    <source>
        <dbReference type="Google" id="ProtNLM"/>
    </source>
</evidence>
<keyword evidence="1 2" id="KW-0728">SH3 domain</keyword>
<accession>A0A1Y2CFH9</accession>
<feature type="compositionally biased region" description="Basic and acidic residues" evidence="3">
    <location>
        <begin position="655"/>
        <end position="665"/>
    </location>
</feature>
<dbReference type="CDD" id="cd00160">
    <property type="entry name" value="RhoGEF"/>
    <property type="match status" value="1"/>
</dbReference>
<evidence type="ECO:0000313" key="8">
    <source>
        <dbReference type="Proteomes" id="UP000193920"/>
    </source>
</evidence>
<dbReference type="Gene3D" id="1.20.900.10">
    <property type="entry name" value="Dbl homology (DH) domain"/>
    <property type="match status" value="1"/>
</dbReference>
<feature type="region of interest" description="Disordered" evidence="3">
    <location>
        <begin position="691"/>
        <end position="717"/>
    </location>
</feature>
<dbReference type="SUPFAM" id="SSF50729">
    <property type="entry name" value="PH domain-like"/>
    <property type="match status" value="1"/>
</dbReference>
<dbReference type="Gene3D" id="2.30.29.30">
    <property type="entry name" value="Pleckstrin-homology domain (PH domain)/Phosphotyrosine-binding domain (PTB)"/>
    <property type="match status" value="1"/>
</dbReference>
<dbReference type="PANTHER" id="PTHR45834:SF3">
    <property type="entry name" value="RHO GUANINE NUCLEOTIDE EXCHANGE FACTOR 3, ISOFORM L"/>
    <property type="match status" value="1"/>
</dbReference>
<evidence type="ECO:0000256" key="3">
    <source>
        <dbReference type="SAM" id="MobiDB-lite"/>
    </source>
</evidence>
<dbReference type="SUPFAM" id="SSF64268">
    <property type="entry name" value="PX domain"/>
    <property type="match status" value="1"/>
</dbReference>
<dbReference type="Gene3D" id="2.30.30.40">
    <property type="entry name" value="SH3 Domains"/>
    <property type="match status" value="1"/>
</dbReference>
<proteinExistence type="predicted"/>
<dbReference type="InterPro" id="IPR036028">
    <property type="entry name" value="SH3-like_dom_sf"/>
</dbReference>
<dbReference type="SMART" id="SM00326">
    <property type="entry name" value="SH3"/>
    <property type="match status" value="1"/>
</dbReference>
<dbReference type="InterPro" id="IPR036871">
    <property type="entry name" value="PX_dom_sf"/>
</dbReference>
<feature type="compositionally biased region" description="Basic and acidic residues" evidence="3">
    <location>
        <begin position="109"/>
        <end position="123"/>
    </location>
</feature>
<dbReference type="Pfam" id="PF00787">
    <property type="entry name" value="PX"/>
    <property type="match status" value="1"/>
</dbReference>
<feature type="domain" description="PX" evidence="6">
    <location>
        <begin position="914"/>
        <end position="1049"/>
    </location>
</feature>
<evidence type="ECO:0000256" key="2">
    <source>
        <dbReference type="PROSITE-ProRule" id="PRU00192"/>
    </source>
</evidence>
<dbReference type="InterPro" id="IPR035899">
    <property type="entry name" value="DBL_dom_sf"/>
</dbReference>
<evidence type="ECO:0000259" key="5">
    <source>
        <dbReference type="PROSITE" id="PS50010"/>
    </source>
</evidence>
<dbReference type="InterPro" id="IPR000219">
    <property type="entry name" value="DH_dom"/>
</dbReference>
<dbReference type="PROSITE" id="PS50010">
    <property type="entry name" value="DH_2"/>
    <property type="match status" value="1"/>
</dbReference>
<dbReference type="EMBL" id="MCOG01000110">
    <property type="protein sequence ID" value="ORY45810.1"/>
    <property type="molecule type" value="Genomic_DNA"/>
</dbReference>
<dbReference type="SUPFAM" id="SSF48065">
    <property type="entry name" value="DBL homology domain (DH-domain)"/>
    <property type="match status" value="1"/>
</dbReference>
<dbReference type="STRING" id="1754190.A0A1Y2CFH9"/>
<dbReference type="GO" id="GO:0005829">
    <property type="term" value="C:cytosol"/>
    <property type="evidence" value="ECO:0007669"/>
    <property type="project" value="TreeGrafter"/>
</dbReference>
<evidence type="ECO:0000259" key="6">
    <source>
        <dbReference type="PROSITE" id="PS50195"/>
    </source>
</evidence>
<feature type="domain" description="SH3" evidence="4">
    <location>
        <begin position="2"/>
        <end position="60"/>
    </location>
</feature>
<dbReference type="InterPro" id="IPR001452">
    <property type="entry name" value="SH3_domain"/>
</dbReference>
<dbReference type="GO" id="GO:0035091">
    <property type="term" value="F:phosphatidylinositol binding"/>
    <property type="evidence" value="ECO:0007669"/>
    <property type="project" value="InterPro"/>
</dbReference>
<feature type="domain" description="DH" evidence="5">
    <location>
        <begin position="272"/>
        <end position="454"/>
    </location>
</feature>
<dbReference type="GO" id="GO:0005085">
    <property type="term" value="F:guanyl-nucleotide exchange factor activity"/>
    <property type="evidence" value="ECO:0007669"/>
    <property type="project" value="InterPro"/>
</dbReference>
<evidence type="ECO:0000313" key="7">
    <source>
        <dbReference type="EMBL" id="ORY45810.1"/>
    </source>
</evidence>
<feature type="compositionally biased region" description="Acidic residues" evidence="3">
    <location>
        <begin position="96"/>
        <end position="108"/>
    </location>
</feature>
<protein>
    <recommendedName>
        <fullName evidence="9">DH domain-containing protein</fullName>
    </recommendedName>
</protein>
<dbReference type="OrthoDB" id="1716625at2759"/>
<dbReference type="GO" id="GO:0035556">
    <property type="term" value="P:intracellular signal transduction"/>
    <property type="evidence" value="ECO:0007669"/>
    <property type="project" value="InterPro"/>
</dbReference>
<dbReference type="PANTHER" id="PTHR45834">
    <property type="entry name" value="RHO GUANINE NUCLEOTIDE EXCHANGE FACTOR 9-RELATED"/>
    <property type="match status" value="1"/>
</dbReference>
<dbReference type="PROSITE" id="PS50002">
    <property type="entry name" value="SH3"/>
    <property type="match status" value="1"/>
</dbReference>
<dbReference type="SUPFAM" id="SSF50044">
    <property type="entry name" value="SH3-domain"/>
    <property type="match status" value="1"/>
</dbReference>
<organism evidence="7 8">
    <name type="scientific">Neocallimastix californiae</name>
    <dbReference type="NCBI Taxonomy" id="1754190"/>
    <lineage>
        <taxon>Eukaryota</taxon>
        <taxon>Fungi</taxon>
        <taxon>Fungi incertae sedis</taxon>
        <taxon>Chytridiomycota</taxon>
        <taxon>Chytridiomycota incertae sedis</taxon>
        <taxon>Neocallimastigomycetes</taxon>
        <taxon>Neocallimastigales</taxon>
        <taxon>Neocallimastigaceae</taxon>
        <taxon>Neocallimastix</taxon>
    </lineage>
</organism>
<name>A0A1Y2CFH9_9FUNG</name>
<dbReference type="AlphaFoldDB" id="A0A1Y2CFH9"/>
<dbReference type="PROSITE" id="PS00741">
    <property type="entry name" value="DH_1"/>
    <property type="match status" value="1"/>
</dbReference>
<keyword evidence="8" id="KW-1185">Reference proteome</keyword>
<dbReference type="Pfam" id="PF00018">
    <property type="entry name" value="SH3_1"/>
    <property type="match status" value="1"/>
</dbReference>
<dbReference type="PROSITE" id="PS50195">
    <property type="entry name" value="PX"/>
    <property type="match status" value="1"/>
</dbReference>
<sequence length="1055" mass="122014">MDVAKYAKVKYDFDSEDVVELTIRKYDVVKIHKFDGEWCYGELNGNQGWFPYNHVEDINEEEYNRLLKEKLNGNNLNSSKSTIDEKKNGEENNEKNEEENNEKNEEENNEKNEEIHEDDDKKNKLKALERQIKCSTIGRGTNRASTDGTRSWYSAYQGSIRYKSKNASIIAMKENSPNVEKNSSEKVNSRQSSIVVDLSRKESVKAKSDSNLLSNISESHLFRRLDNRKSESRKSDAIEFINGPAKLKMKWVDFIGGQSVVDSMGLTKKSIKRQEVIFEMIDTERDYVNDLSIIINLYMQPMIKNNLLPKKEINILFSNVELIYGVNQELLNRFEKRQKENPYIEEIGDIWLSMHEYLKGYLFYCGNYAYAITHLEALKNSKSVTKFLNTQFHKKESRSLRLESFLIKPVQRICKYPLLLREIIKCTDESHKDYENIIKAYEKLEVVVTVVNGASKEAEAVYNLIALQSRFTPKISIVSDSRRLKYKYEVNVYMKKLSSPTQNVSSILNSIHNIEKKKRLLFIFDDLILFAKSLSQEPDRLEKGKLKLIQKREYSCVEVKQNSNPDDPNMKNAIEIMLYSPDIFTIIFCEKEEIKNIIVNHLNSYINEYQNINKHESRPKIIKNLPSEKVYSMISNKNQETNEDEDDGEITATQEKYEEKKEKSITELNSNTENDENKLQGYNKVIEELENSTPITNDEENDYSDSDKLPPLRNSDMSSTLANSNVVSCSSLDSFTDGNIIHDESIEGDINDEVQKHAFNEVKLLLNTFISNSNERLEYIDSGNDTNEYSHEKESSVIIKEDEDNSPILYKGDSRSHFSPSLGRFGLRSSTIDSKNPRYSVILNEHPEIVENKEHENQNNIDKTKHESGVQLEKRRSILNRISFYEKISTSTKDDNDDGSGFGNCQVNLSNNYPIKNAFVNDVLCKMKNAKKYYVYEINVNLNSCASNVIPALKNNTKSSIIIYHTFEEFFDFHFQFIEATFSNKENKNNISINQIPTLPYQIQCVNDRIARKRISGLQTYINGILNLSTSIVLPDIFYNFMSASGFDSEKLMED</sequence>
<feature type="compositionally biased region" description="Basic and acidic residues" evidence="3">
    <location>
        <begin position="82"/>
        <end position="95"/>
    </location>
</feature>
<comment type="caution">
    <text evidence="7">The sequence shown here is derived from an EMBL/GenBank/DDBJ whole genome shotgun (WGS) entry which is preliminary data.</text>
</comment>
<dbReference type="Gene3D" id="3.30.1520.10">
    <property type="entry name" value="Phox-like domain"/>
    <property type="match status" value="1"/>
</dbReference>
<dbReference type="InterPro" id="IPR001331">
    <property type="entry name" value="GDS_CDC24_CS"/>
</dbReference>
<evidence type="ECO:0000259" key="4">
    <source>
        <dbReference type="PROSITE" id="PS50002"/>
    </source>
</evidence>
<dbReference type="CDD" id="cd00174">
    <property type="entry name" value="SH3"/>
    <property type="match status" value="1"/>
</dbReference>
<dbReference type="InterPro" id="IPR001683">
    <property type="entry name" value="PX_dom"/>
</dbReference>